<dbReference type="AlphaFoldDB" id="A0A133UED8"/>
<comment type="caution">
    <text evidence="3">The sequence shown here is derived from an EMBL/GenBank/DDBJ whole genome shotgun (WGS) entry which is preliminary data.</text>
</comment>
<dbReference type="PANTHER" id="PTHR45947">
    <property type="entry name" value="SULFOQUINOVOSYL TRANSFERASE SQD2"/>
    <property type="match status" value="1"/>
</dbReference>
<dbReference type="InterPro" id="IPR001296">
    <property type="entry name" value="Glyco_trans_1"/>
</dbReference>
<feature type="domain" description="Glycosyl transferase family 1" evidence="1">
    <location>
        <begin position="182"/>
        <end position="325"/>
    </location>
</feature>
<dbReference type="SUPFAM" id="SSF53756">
    <property type="entry name" value="UDP-Glycosyltransferase/glycogen phosphorylase"/>
    <property type="match status" value="1"/>
</dbReference>
<gene>
    <name evidence="3" type="ORF">AKJ64_02900</name>
</gene>
<organism evidence="3 4">
    <name type="scientific">candidate division MSBL1 archaeon SCGC-AAA259E17</name>
    <dbReference type="NCBI Taxonomy" id="1698263"/>
    <lineage>
        <taxon>Archaea</taxon>
        <taxon>Methanobacteriati</taxon>
        <taxon>Methanobacteriota</taxon>
        <taxon>candidate division MSBL1</taxon>
    </lineage>
</organism>
<sequence length="353" mass="40158">MRICVVNPFFHPYDGGIERRMREIGKRLSDHYDIHIVTSRLKGTKRHESVDGMEVHRLPSRYIRIYNPPMVFSEGIREEIREVSPDLIHFHYRWAPGYTRAVASFLERVPVVFTWHNSFGEGSGWVRPLSLLNDELFKHYFAKKCDRIICVSDYVKRQVSNRGVPEEILKVIYNGINLGRPSRKEEDFILYVGRLVQTKGLDVLAGAMKEVDKKLLVCGKGPCSSEFRDMENVKLLGFVSENKKNELLRKCKFLVLPSKKESFGIVLLEAMAVGKPVVASHVGGIPEVVGDAGLLVPPNNSKELSGTLKTLISDDELRSELGEKAWNRAKLFSWDKIASQVKEVYENVLSEQG</sequence>
<protein>
    <recommendedName>
        <fullName evidence="5">Glycosyl transferase family 1</fullName>
    </recommendedName>
</protein>
<feature type="domain" description="Glycosyltransferase subfamily 4-like N-terminal" evidence="2">
    <location>
        <begin position="15"/>
        <end position="179"/>
    </location>
</feature>
<dbReference type="InterPro" id="IPR050194">
    <property type="entry name" value="Glycosyltransferase_grp1"/>
</dbReference>
<dbReference type="EMBL" id="LHXN01000045">
    <property type="protein sequence ID" value="KXA92542.1"/>
    <property type="molecule type" value="Genomic_DNA"/>
</dbReference>
<dbReference type="InterPro" id="IPR028098">
    <property type="entry name" value="Glyco_trans_4-like_N"/>
</dbReference>
<dbReference type="Pfam" id="PF13439">
    <property type="entry name" value="Glyco_transf_4"/>
    <property type="match status" value="1"/>
</dbReference>
<reference evidence="3 4" key="1">
    <citation type="journal article" date="2016" name="Sci. Rep.">
        <title>Metabolic traits of an uncultured archaeal lineage -MSBL1- from brine pools of the Red Sea.</title>
        <authorList>
            <person name="Mwirichia R."/>
            <person name="Alam I."/>
            <person name="Rashid M."/>
            <person name="Vinu M."/>
            <person name="Ba-Alawi W."/>
            <person name="Anthony Kamau A."/>
            <person name="Kamanda Ngugi D."/>
            <person name="Goker M."/>
            <person name="Klenk H.P."/>
            <person name="Bajic V."/>
            <person name="Stingl U."/>
        </authorList>
    </citation>
    <scope>NUCLEOTIDE SEQUENCE [LARGE SCALE GENOMIC DNA]</scope>
    <source>
        <strain evidence="3">SCGC-AAA259E17</strain>
    </source>
</reference>
<dbReference type="Gene3D" id="3.40.50.2000">
    <property type="entry name" value="Glycogen Phosphorylase B"/>
    <property type="match status" value="2"/>
</dbReference>
<dbReference type="PANTHER" id="PTHR45947:SF3">
    <property type="entry name" value="SULFOQUINOVOSYL TRANSFERASE SQD2"/>
    <property type="match status" value="1"/>
</dbReference>
<evidence type="ECO:0000313" key="3">
    <source>
        <dbReference type="EMBL" id="KXA92542.1"/>
    </source>
</evidence>
<evidence type="ECO:0000259" key="2">
    <source>
        <dbReference type="Pfam" id="PF13439"/>
    </source>
</evidence>
<dbReference type="PATRIC" id="fig|1698263.3.peg.850"/>
<evidence type="ECO:0008006" key="5">
    <source>
        <dbReference type="Google" id="ProtNLM"/>
    </source>
</evidence>
<accession>A0A133UED8</accession>
<evidence type="ECO:0000313" key="4">
    <source>
        <dbReference type="Proteomes" id="UP000070373"/>
    </source>
</evidence>
<dbReference type="CDD" id="cd03801">
    <property type="entry name" value="GT4_PimA-like"/>
    <property type="match status" value="1"/>
</dbReference>
<proteinExistence type="predicted"/>
<evidence type="ECO:0000259" key="1">
    <source>
        <dbReference type="Pfam" id="PF00534"/>
    </source>
</evidence>
<keyword evidence="4" id="KW-1185">Reference proteome</keyword>
<dbReference type="GO" id="GO:0016757">
    <property type="term" value="F:glycosyltransferase activity"/>
    <property type="evidence" value="ECO:0007669"/>
    <property type="project" value="InterPro"/>
</dbReference>
<name>A0A133UED8_9EURY</name>
<dbReference type="Pfam" id="PF00534">
    <property type="entry name" value="Glycos_transf_1"/>
    <property type="match status" value="1"/>
</dbReference>
<dbReference type="Proteomes" id="UP000070373">
    <property type="component" value="Unassembled WGS sequence"/>
</dbReference>